<dbReference type="Gene3D" id="2.60.40.10">
    <property type="entry name" value="Immunoglobulins"/>
    <property type="match status" value="4"/>
</dbReference>
<evidence type="ECO:0000256" key="3">
    <source>
        <dbReference type="ARBA" id="ARBA00022729"/>
    </source>
</evidence>
<dbReference type="Pfam" id="PF06328">
    <property type="entry name" value="Lep_receptor_Ig"/>
    <property type="match status" value="1"/>
</dbReference>
<feature type="region of interest" description="Disordered" evidence="8">
    <location>
        <begin position="76"/>
        <end position="103"/>
    </location>
</feature>
<keyword evidence="6 11" id="KW-0675">Receptor</keyword>
<name>A0AA47PC88_MERPO</name>
<keyword evidence="12" id="KW-1185">Reference proteome</keyword>
<evidence type="ECO:0000313" key="12">
    <source>
        <dbReference type="Proteomes" id="UP001174136"/>
    </source>
</evidence>
<organism evidence="11 12">
    <name type="scientific">Merluccius polli</name>
    <name type="common">Benguela hake</name>
    <name type="synonym">Merluccius cadenati</name>
    <dbReference type="NCBI Taxonomy" id="89951"/>
    <lineage>
        <taxon>Eukaryota</taxon>
        <taxon>Metazoa</taxon>
        <taxon>Chordata</taxon>
        <taxon>Craniata</taxon>
        <taxon>Vertebrata</taxon>
        <taxon>Euteleostomi</taxon>
        <taxon>Actinopterygii</taxon>
        <taxon>Neopterygii</taxon>
        <taxon>Teleostei</taxon>
        <taxon>Neoteleostei</taxon>
        <taxon>Acanthomorphata</taxon>
        <taxon>Zeiogadaria</taxon>
        <taxon>Gadariae</taxon>
        <taxon>Gadiformes</taxon>
        <taxon>Gadoidei</taxon>
        <taxon>Merlucciidae</taxon>
        <taxon>Merluccius</taxon>
    </lineage>
</organism>
<dbReference type="PANTHER" id="PTHR23037:SF27">
    <property type="entry name" value="INTERLEUKIN-7 RECEPTOR SUBUNIT ALPHA"/>
    <property type="match status" value="1"/>
</dbReference>
<dbReference type="Pfam" id="PF18589">
    <property type="entry name" value="ObR_Ig"/>
    <property type="match status" value="1"/>
</dbReference>
<comment type="subcellular location">
    <subcellularLocation>
        <location evidence="1">Membrane</location>
        <topology evidence="1">Single-pass type I membrane protein</topology>
    </subcellularLocation>
</comment>
<dbReference type="InterPro" id="IPR036116">
    <property type="entry name" value="FN3_sf"/>
</dbReference>
<dbReference type="EMBL" id="JAOPHQ010000297">
    <property type="protein sequence ID" value="KAK0155193.1"/>
    <property type="molecule type" value="Genomic_DNA"/>
</dbReference>
<dbReference type="GO" id="GO:0009897">
    <property type="term" value="C:external side of plasma membrane"/>
    <property type="evidence" value="ECO:0007669"/>
    <property type="project" value="TreeGrafter"/>
</dbReference>
<protein>
    <submittedName>
        <fullName evidence="11">Leptin receptor</fullName>
    </submittedName>
</protein>
<keyword evidence="5 9" id="KW-0472">Membrane</keyword>
<evidence type="ECO:0000256" key="4">
    <source>
        <dbReference type="ARBA" id="ARBA00022989"/>
    </source>
</evidence>
<evidence type="ECO:0000256" key="5">
    <source>
        <dbReference type="ARBA" id="ARBA00023136"/>
    </source>
</evidence>
<keyword evidence="3" id="KW-0732">Signal</keyword>
<dbReference type="AlphaFoldDB" id="A0AA47PC88"/>
<feature type="region of interest" description="Disordered" evidence="8">
    <location>
        <begin position="989"/>
        <end position="1018"/>
    </location>
</feature>
<dbReference type="CDD" id="cd00063">
    <property type="entry name" value="FN3"/>
    <property type="match status" value="2"/>
</dbReference>
<evidence type="ECO:0000313" key="11">
    <source>
        <dbReference type="EMBL" id="KAK0155193.1"/>
    </source>
</evidence>
<proteinExistence type="predicted"/>
<dbReference type="InterPro" id="IPR010457">
    <property type="entry name" value="IgC2-like_lig-bd"/>
</dbReference>
<evidence type="ECO:0000256" key="8">
    <source>
        <dbReference type="SAM" id="MobiDB-lite"/>
    </source>
</evidence>
<feature type="domain" description="Fibronectin type-III" evidence="10">
    <location>
        <begin position="235"/>
        <end position="331"/>
    </location>
</feature>
<dbReference type="InterPro" id="IPR041182">
    <property type="entry name" value="LEP-R_IGD"/>
</dbReference>
<feature type="region of interest" description="Disordered" evidence="8">
    <location>
        <begin position="943"/>
        <end position="969"/>
    </location>
</feature>
<dbReference type="InterPro" id="IPR013783">
    <property type="entry name" value="Ig-like_fold"/>
</dbReference>
<reference evidence="11" key="1">
    <citation type="journal article" date="2023" name="Front. Mar. Sci.">
        <title>A new Merluccius polli reference genome to investigate the effects of global change in West African waters.</title>
        <authorList>
            <person name="Mateo J.L."/>
            <person name="Blanco-Fernandez C."/>
            <person name="Garcia-Vazquez E."/>
            <person name="Machado-Schiaffino G."/>
        </authorList>
    </citation>
    <scope>NUCLEOTIDE SEQUENCE</scope>
    <source>
        <strain evidence="11">C29</strain>
        <tissue evidence="11">Fin</tissue>
    </source>
</reference>
<keyword evidence="4 9" id="KW-1133">Transmembrane helix</keyword>
<evidence type="ECO:0000256" key="6">
    <source>
        <dbReference type="ARBA" id="ARBA00023170"/>
    </source>
</evidence>
<comment type="caution">
    <text evidence="11">The sequence shown here is derived from an EMBL/GenBank/DDBJ whole genome shotgun (WGS) entry which is preliminary data.</text>
</comment>
<keyword evidence="7" id="KW-0325">Glycoprotein</keyword>
<dbReference type="SUPFAM" id="SSF49265">
    <property type="entry name" value="Fibronectin type III"/>
    <property type="match status" value="2"/>
</dbReference>
<dbReference type="InterPro" id="IPR003961">
    <property type="entry name" value="FN3_dom"/>
</dbReference>
<evidence type="ECO:0000259" key="10">
    <source>
        <dbReference type="PROSITE" id="PS50853"/>
    </source>
</evidence>
<evidence type="ECO:0000256" key="1">
    <source>
        <dbReference type="ARBA" id="ARBA00004479"/>
    </source>
</evidence>
<feature type="compositionally biased region" description="Polar residues" evidence="8">
    <location>
        <begin position="1009"/>
        <end position="1018"/>
    </location>
</feature>
<dbReference type="SMART" id="SM00060">
    <property type="entry name" value="FN3"/>
    <property type="match status" value="3"/>
</dbReference>
<dbReference type="PANTHER" id="PTHR23037">
    <property type="entry name" value="CYTOKINE RECEPTOR"/>
    <property type="match status" value="1"/>
</dbReference>
<accession>A0AA47PC88</accession>
<sequence>MVGGVGGVGLEASLGPSSCTPGFDMLTALVVSIVLLSHGSRCLEPGRGQPSHGGAAVDLPWHDELCCSLPSAHHNTEGNTAGMPSDSPPPHASQSPGTQHPLCRYRGLKSSTSQLGQKKQHPGGLCWNVLCAVDDDWENAVCDLKPRSPPPETSAVSSTVISLQCLALQTDEAALSFEDAEVAKPVGGATGDSLICSVALDNAKQSFAMVTIAVLNATAPPVLLRVPVRPVKPSPPVNVTHNQTVEGQLILSWSDASPLAASPERCEVRYTFNSTRPVWQVMHVSGEPRVFLDLRPRLNYTFQARCSVAVQPPLWSDWSQPHHIYLDTVSYIPEKVVVKPGQNVTIYCVFNDRSAANASSAIWNANLIHLLPTRQYTSVNRWVSQITVLPSKNRLYDLLQCTQEWNIPYSQIYVEGAAIDITCETSGDIDEMTCSWENNHLTKLNFLSRWANVPCDVMERRERAGKVVGETRQATCQPARQGERGWSCTIRPLRMNCYKLWLEVDSKLGPVRSRALYVTPTDHVKPHKPSGVKAVSESRRVLRVTWEPPVLPVEGLQCQVRYHSPSAASAQPEWKSPTRDSWVEVTVADMCHVYVVQVRCMSTRGTGYWSDWTESVYAVPQNSRAPDNGPDFWRVLEDDPHRNMTNVTLLLKHLPTEEQSYCVDGFVVQRQTSWGSVVSEKVDKVSSYSFEWNQEVHTVSVEAYNSLGSSTSNTKMTLERQFKRHCVATFHVEVINSSCVSLLWSLLANSSVPQTMVVQWSALKPQDSDHHSTAGDPWARLTYTEHTQYLRGDFFAAEKYGFTLYPVFADGEGEPAYTIVTRGDPAAYMLLMIITFLSIVLLVTLVLSQNQMKRLVWKDVPNPYNCSWAKGLDFKKANTIDHLFQLPDALPGWPLLLPTEIFCEAVIVDKKNNLPPPTTALDEVAAVSVAPDSTPNTIFSVASASAPSLDPGSASGPSEPQTAVATAASSSQSSVTYATVLLRDPSVRLSYKSDGSDGGGGGGSSSSDEGNFSANNSDISGSFGGGLWELESCRDGETDDPRRSCSYNSVEEFSVTSDQEDDEGVREDKDLYYLGMDYEVEEGEEEGMEREGEEREAMKLVLLKSAVLCRGDCRKKEDPKTCADFAPAYLPQFETALSTTQLRREPPECTPPSVGHGTT</sequence>
<feature type="region of interest" description="Disordered" evidence="8">
    <location>
        <begin position="1138"/>
        <end position="1159"/>
    </location>
</feature>
<dbReference type="GO" id="GO:0030097">
    <property type="term" value="P:hemopoiesis"/>
    <property type="evidence" value="ECO:0007669"/>
    <property type="project" value="TreeGrafter"/>
</dbReference>
<feature type="transmembrane region" description="Helical" evidence="9">
    <location>
        <begin position="826"/>
        <end position="848"/>
    </location>
</feature>
<dbReference type="PROSITE" id="PS50853">
    <property type="entry name" value="FN3"/>
    <property type="match status" value="2"/>
</dbReference>
<dbReference type="GO" id="GO:0004896">
    <property type="term" value="F:cytokine receptor activity"/>
    <property type="evidence" value="ECO:0007669"/>
    <property type="project" value="TreeGrafter"/>
</dbReference>
<dbReference type="GO" id="GO:0046427">
    <property type="term" value="P:positive regulation of receptor signaling pathway via JAK-STAT"/>
    <property type="evidence" value="ECO:0007669"/>
    <property type="project" value="TreeGrafter"/>
</dbReference>
<gene>
    <name evidence="11" type="primary">LEPR</name>
    <name evidence="11" type="ORF">N1851_002464</name>
</gene>
<evidence type="ECO:0000256" key="9">
    <source>
        <dbReference type="SAM" id="Phobius"/>
    </source>
</evidence>
<evidence type="ECO:0000256" key="2">
    <source>
        <dbReference type="ARBA" id="ARBA00022692"/>
    </source>
</evidence>
<evidence type="ECO:0000256" key="7">
    <source>
        <dbReference type="ARBA" id="ARBA00023180"/>
    </source>
</evidence>
<dbReference type="Proteomes" id="UP001174136">
    <property type="component" value="Unassembled WGS sequence"/>
</dbReference>
<keyword evidence="2 9" id="KW-0812">Transmembrane</keyword>
<feature type="domain" description="Fibronectin type-III" evidence="10">
    <location>
        <begin position="528"/>
        <end position="622"/>
    </location>
</feature>